<feature type="region of interest" description="Disordered" evidence="1">
    <location>
        <begin position="1"/>
        <end position="167"/>
    </location>
</feature>
<proteinExistence type="predicted"/>
<dbReference type="EMBL" id="CADCTP010000018">
    <property type="protein sequence ID" value="CAA9215457.1"/>
    <property type="molecule type" value="Genomic_DNA"/>
</dbReference>
<feature type="non-terminal residue" evidence="2">
    <location>
        <position position="167"/>
    </location>
</feature>
<feature type="non-terminal residue" evidence="2">
    <location>
        <position position="1"/>
    </location>
</feature>
<name>A0A6J4H7V5_9ACTN</name>
<feature type="compositionally biased region" description="Pro residues" evidence="1">
    <location>
        <begin position="158"/>
        <end position="167"/>
    </location>
</feature>
<dbReference type="AlphaFoldDB" id="A0A6J4H7V5"/>
<accession>A0A6J4H7V5</accession>
<evidence type="ECO:0000256" key="1">
    <source>
        <dbReference type="SAM" id="MobiDB-lite"/>
    </source>
</evidence>
<organism evidence="2">
    <name type="scientific">uncultured Mycobacteriales bacterium</name>
    <dbReference type="NCBI Taxonomy" id="581187"/>
    <lineage>
        <taxon>Bacteria</taxon>
        <taxon>Bacillati</taxon>
        <taxon>Actinomycetota</taxon>
        <taxon>Actinomycetes</taxon>
        <taxon>Mycobacteriales</taxon>
        <taxon>environmental samples</taxon>
    </lineage>
</organism>
<feature type="compositionally biased region" description="Gly residues" evidence="1">
    <location>
        <begin position="91"/>
        <end position="106"/>
    </location>
</feature>
<sequence length="167" mass="15648">AAGRGVHRVRGGAGTSAAALGVPALRGLAPGRGPDPERADQGLPGLVAGAAGGQRRRVRADRAGPDVPGRGAAALAARAAGRRRAGRDGHGPGGPGRPAAGPGPGAGHAASAAARGGGAALLGGPPHRRGGPGTGLQPGHREEPDVPGAGRAARGAGPGPPGRIAPV</sequence>
<gene>
    <name evidence="2" type="ORF">AVDCRST_MAG41-204</name>
</gene>
<reference evidence="2" key="1">
    <citation type="submission" date="2020-02" db="EMBL/GenBank/DDBJ databases">
        <authorList>
            <person name="Meier V. D."/>
        </authorList>
    </citation>
    <scope>NUCLEOTIDE SEQUENCE</scope>
    <source>
        <strain evidence="2">AVDCRST_MAG41</strain>
    </source>
</reference>
<feature type="compositionally biased region" description="Basic residues" evidence="1">
    <location>
        <begin position="1"/>
        <end position="10"/>
    </location>
</feature>
<evidence type="ECO:0000313" key="2">
    <source>
        <dbReference type="EMBL" id="CAA9215457.1"/>
    </source>
</evidence>
<protein>
    <submittedName>
        <fullName evidence="2">Uncharacterized protein</fullName>
    </submittedName>
</protein>
<feature type="compositionally biased region" description="Low complexity" evidence="1">
    <location>
        <begin position="68"/>
        <end position="79"/>
    </location>
</feature>